<evidence type="ECO:0000256" key="1">
    <source>
        <dbReference type="SAM" id="MobiDB-lite"/>
    </source>
</evidence>
<feature type="compositionally biased region" description="Low complexity" evidence="1">
    <location>
        <begin position="39"/>
        <end position="50"/>
    </location>
</feature>
<reference evidence="2" key="2">
    <citation type="journal article" date="2022" name="Elife">
        <title>Obligate sexual reproduction of a homothallic fungus closely related to the Cryptococcus pathogenic species complex.</title>
        <authorList>
            <person name="Passer A.R."/>
            <person name="Clancey S.A."/>
            <person name="Shea T."/>
            <person name="David-Palma M."/>
            <person name="Averette A.F."/>
            <person name="Boekhout T."/>
            <person name="Porcel B.M."/>
            <person name="Nowrousian M."/>
            <person name="Cuomo C.A."/>
            <person name="Sun S."/>
            <person name="Heitman J."/>
            <person name="Coelho M.A."/>
        </authorList>
    </citation>
    <scope>NUCLEOTIDE SEQUENCE</scope>
    <source>
        <strain evidence="2">CBS 7841</strain>
    </source>
</reference>
<evidence type="ECO:0000313" key="3">
    <source>
        <dbReference type="Proteomes" id="UP000094043"/>
    </source>
</evidence>
<dbReference type="GeneID" id="91087026"/>
<name>A0A1E3IDB5_9TREE</name>
<dbReference type="VEuPathDB" id="FungiDB:L203_04615"/>
<evidence type="ECO:0000313" key="2">
    <source>
        <dbReference type="EMBL" id="WVN87632.1"/>
    </source>
</evidence>
<dbReference type="RefSeq" id="XP_066068332.1">
    <property type="nucleotide sequence ID" value="XM_066212235.1"/>
</dbReference>
<organism evidence="2 3">
    <name type="scientific">Cryptococcus depauperatus CBS 7841</name>
    <dbReference type="NCBI Taxonomy" id="1295531"/>
    <lineage>
        <taxon>Eukaryota</taxon>
        <taxon>Fungi</taxon>
        <taxon>Dikarya</taxon>
        <taxon>Basidiomycota</taxon>
        <taxon>Agaricomycotina</taxon>
        <taxon>Tremellomycetes</taxon>
        <taxon>Tremellales</taxon>
        <taxon>Cryptococcaceae</taxon>
        <taxon>Cryptococcus</taxon>
    </lineage>
</organism>
<feature type="region of interest" description="Disordered" evidence="1">
    <location>
        <begin position="1"/>
        <end position="50"/>
    </location>
</feature>
<accession>A0A1E3IDB5</accession>
<dbReference type="Proteomes" id="UP000094043">
    <property type="component" value="Chromosome 3"/>
</dbReference>
<feature type="compositionally biased region" description="Low complexity" evidence="1">
    <location>
        <begin position="9"/>
        <end position="24"/>
    </location>
</feature>
<reference evidence="2" key="3">
    <citation type="submission" date="2024-01" db="EMBL/GenBank/DDBJ databases">
        <authorList>
            <person name="Coelho M.A."/>
            <person name="David-Palma M."/>
            <person name="Shea T."/>
            <person name="Sun S."/>
            <person name="Cuomo C.A."/>
            <person name="Heitman J."/>
        </authorList>
    </citation>
    <scope>NUCLEOTIDE SEQUENCE</scope>
    <source>
        <strain evidence="2">CBS 7841</strain>
    </source>
</reference>
<dbReference type="EMBL" id="CP143786">
    <property type="protein sequence ID" value="WVN87632.1"/>
    <property type="molecule type" value="Genomic_DNA"/>
</dbReference>
<dbReference type="KEGG" id="cdep:91087026"/>
<dbReference type="AlphaFoldDB" id="A0A1E3IDB5"/>
<sequence>MSSVYTFPSSLNSGGSASQSSIFSVPPQPPSSTLSQGTSPSNNNFSSLPFPEGVEKDVELYKAQERYWKAREDCQSVRNKFRRNRKARDKCYKKLSTHTNCHWKTTKMRDLAQQEKNGRILIPWTPMKDLMKWTEADPQTHNEWNVDVWNKRTKDMKTEILKAEYGVRFVTSDINRLTAAIEGCNNQHSIASNSASVYNVGTEASQRHNSHRYGIPETFGYNSCSQQPSAGMNSLGCQSQRIQVC</sequence>
<keyword evidence="3" id="KW-1185">Reference proteome</keyword>
<reference evidence="2" key="1">
    <citation type="submission" date="2016-06" db="EMBL/GenBank/DDBJ databases">
        <authorList>
            <person name="Cuomo C."/>
            <person name="Litvintseva A."/>
            <person name="Heitman J."/>
            <person name="Chen Y."/>
            <person name="Sun S."/>
            <person name="Springer D."/>
            <person name="Dromer F."/>
            <person name="Young S."/>
            <person name="Zeng Q."/>
            <person name="Chapman S."/>
            <person name="Gujja S."/>
            <person name="Saif S."/>
            <person name="Birren B."/>
        </authorList>
    </citation>
    <scope>NUCLEOTIDE SEQUENCE</scope>
    <source>
        <strain evidence="2">CBS 7841</strain>
    </source>
</reference>
<proteinExistence type="predicted"/>
<protein>
    <submittedName>
        <fullName evidence="2">Uncharacterized protein</fullName>
    </submittedName>
</protein>
<gene>
    <name evidence="2" type="ORF">L203_102815</name>
</gene>